<dbReference type="RefSeq" id="WP_217848110.1">
    <property type="nucleotide sequence ID" value="NZ_CP077073.1"/>
</dbReference>
<reference evidence="2" key="1">
    <citation type="journal article" date="2021" name="Microorganisms">
        <title>The Ever-Expanding Pseudomonas Genus: Description of 43 New Species and Partition of the Pseudomonas putida Group.</title>
        <authorList>
            <person name="Girard L."/>
            <person name="Lood C."/>
            <person name="Hofte M."/>
            <person name="Vandamme P."/>
            <person name="Rokni-Zadeh H."/>
            <person name="van Noort V."/>
            <person name="Lavigne R."/>
            <person name="De Mot R."/>
        </authorList>
    </citation>
    <scope>NUCLEOTIDE SEQUENCE</scope>
    <source>
        <strain evidence="2">COW39</strain>
    </source>
</reference>
<evidence type="ECO:0000256" key="1">
    <source>
        <dbReference type="SAM" id="Coils"/>
    </source>
</evidence>
<dbReference type="Pfam" id="PF01527">
    <property type="entry name" value="HTH_Tnp_1"/>
    <property type="match status" value="1"/>
</dbReference>
<feature type="coiled-coil region" evidence="1">
    <location>
        <begin position="58"/>
        <end position="85"/>
    </location>
</feature>
<organism evidence="2 3">
    <name type="scientific">Pseudomonas muyukensis</name>
    <dbReference type="NCBI Taxonomy" id="2842357"/>
    <lineage>
        <taxon>Bacteria</taxon>
        <taxon>Pseudomonadati</taxon>
        <taxon>Pseudomonadota</taxon>
        <taxon>Gammaproteobacteria</taxon>
        <taxon>Pseudomonadales</taxon>
        <taxon>Pseudomonadaceae</taxon>
        <taxon>Pseudomonas</taxon>
    </lineage>
</organism>
<proteinExistence type="predicted"/>
<dbReference type="InterPro" id="IPR002514">
    <property type="entry name" value="Transposase_8"/>
</dbReference>
<evidence type="ECO:0000313" key="3">
    <source>
        <dbReference type="Proteomes" id="UP001047646"/>
    </source>
</evidence>
<name>A0ABX8M5F0_9PSED</name>
<accession>A0ABX8M5F0</accession>
<keyword evidence="1" id="KW-0175">Coiled coil</keyword>
<dbReference type="Proteomes" id="UP001047646">
    <property type="component" value="Chromosome"/>
</dbReference>
<gene>
    <name evidence="2" type="ORF">KSS95_16335</name>
</gene>
<evidence type="ECO:0000313" key="2">
    <source>
        <dbReference type="EMBL" id="QXH33737.1"/>
    </source>
</evidence>
<protein>
    <submittedName>
        <fullName evidence="2">Transposase</fullName>
    </submittedName>
</protein>
<sequence length="98" mass="11341">MGFRNVPAEEKAEAVRLVVEMNYSVPKACEQMGIGPTALRRWVRAWRKEHEGATQTTRPQDQELIDSLKARLELLEAENDVLKKQLPSHLRALFCRRK</sequence>
<dbReference type="EMBL" id="CP077073">
    <property type="protein sequence ID" value="QXH33737.1"/>
    <property type="molecule type" value="Genomic_DNA"/>
</dbReference>
<keyword evidence="3" id="KW-1185">Reference proteome</keyword>